<organism evidence="1">
    <name type="scientific">Arundo donax</name>
    <name type="common">Giant reed</name>
    <name type="synonym">Donax arundinaceus</name>
    <dbReference type="NCBI Taxonomy" id="35708"/>
    <lineage>
        <taxon>Eukaryota</taxon>
        <taxon>Viridiplantae</taxon>
        <taxon>Streptophyta</taxon>
        <taxon>Embryophyta</taxon>
        <taxon>Tracheophyta</taxon>
        <taxon>Spermatophyta</taxon>
        <taxon>Magnoliopsida</taxon>
        <taxon>Liliopsida</taxon>
        <taxon>Poales</taxon>
        <taxon>Poaceae</taxon>
        <taxon>PACMAD clade</taxon>
        <taxon>Arundinoideae</taxon>
        <taxon>Arundineae</taxon>
        <taxon>Arundo</taxon>
    </lineage>
</organism>
<proteinExistence type="predicted"/>
<reference evidence="1" key="1">
    <citation type="submission" date="2014-09" db="EMBL/GenBank/DDBJ databases">
        <authorList>
            <person name="Magalhaes I.L.F."/>
            <person name="Oliveira U."/>
            <person name="Santos F.R."/>
            <person name="Vidigal T.H.D.A."/>
            <person name="Brescovit A.D."/>
            <person name="Santos A.J."/>
        </authorList>
    </citation>
    <scope>NUCLEOTIDE SEQUENCE</scope>
    <source>
        <tissue evidence="1">Shoot tissue taken approximately 20 cm above the soil surface</tissue>
    </source>
</reference>
<reference evidence="1" key="2">
    <citation type="journal article" date="2015" name="Data Brief">
        <title>Shoot transcriptome of the giant reed, Arundo donax.</title>
        <authorList>
            <person name="Barrero R.A."/>
            <person name="Guerrero F.D."/>
            <person name="Moolhuijzen P."/>
            <person name="Goolsby J.A."/>
            <person name="Tidwell J."/>
            <person name="Bellgard S.E."/>
            <person name="Bellgard M.I."/>
        </authorList>
    </citation>
    <scope>NUCLEOTIDE SEQUENCE</scope>
    <source>
        <tissue evidence="1">Shoot tissue taken approximately 20 cm above the soil surface</tissue>
    </source>
</reference>
<evidence type="ECO:0000313" key="1">
    <source>
        <dbReference type="EMBL" id="JAE09648.1"/>
    </source>
</evidence>
<protein>
    <submittedName>
        <fullName evidence="1">Uncharacterized protein</fullName>
    </submittedName>
</protein>
<sequence length="47" mass="5540">MPWWAYKTRDYTTSSTIILPFYKFWSMCSTMISTSGYDNGDVLVLYV</sequence>
<name>A0A0A9FMX5_ARUDO</name>
<dbReference type="EMBL" id="GBRH01188248">
    <property type="protein sequence ID" value="JAE09648.1"/>
    <property type="molecule type" value="Transcribed_RNA"/>
</dbReference>
<accession>A0A0A9FMX5</accession>
<dbReference type="AlphaFoldDB" id="A0A0A9FMX5"/>